<name>A0A843VS75_COLES</name>
<comment type="caution">
    <text evidence="1">The sequence shown here is derived from an EMBL/GenBank/DDBJ whole genome shotgun (WGS) entry which is preliminary data.</text>
</comment>
<keyword evidence="2" id="KW-1185">Reference proteome</keyword>
<dbReference type="Proteomes" id="UP000652761">
    <property type="component" value="Unassembled WGS sequence"/>
</dbReference>
<gene>
    <name evidence="1" type="ORF">Taro_026739</name>
</gene>
<reference evidence="1" key="1">
    <citation type="submission" date="2017-07" db="EMBL/GenBank/DDBJ databases">
        <title>Taro Niue Genome Assembly and Annotation.</title>
        <authorList>
            <person name="Atibalentja N."/>
            <person name="Keating K."/>
            <person name="Fields C.J."/>
        </authorList>
    </citation>
    <scope>NUCLEOTIDE SEQUENCE</scope>
    <source>
        <strain evidence="1">Niue_2</strain>
        <tissue evidence="1">Leaf</tissue>
    </source>
</reference>
<proteinExistence type="predicted"/>
<sequence>MARDRKARNPVESLQVERGLPLHSAESVESLIEPLRQGLQQPGMARIAIQGSSDCMAEPNLTAGVTEVPLTGQVGSELKSPSWCASRNCGCTR</sequence>
<evidence type="ECO:0000313" key="2">
    <source>
        <dbReference type="Proteomes" id="UP000652761"/>
    </source>
</evidence>
<protein>
    <submittedName>
        <fullName evidence="1">Uncharacterized protein</fullName>
    </submittedName>
</protein>
<organism evidence="1 2">
    <name type="scientific">Colocasia esculenta</name>
    <name type="common">Wild taro</name>
    <name type="synonym">Arum esculentum</name>
    <dbReference type="NCBI Taxonomy" id="4460"/>
    <lineage>
        <taxon>Eukaryota</taxon>
        <taxon>Viridiplantae</taxon>
        <taxon>Streptophyta</taxon>
        <taxon>Embryophyta</taxon>
        <taxon>Tracheophyta</taxon>
        <taxon>Spermatophyta</taxon>
        <taxon>Magnoliopsida</taxon>
        <taxon>Liliopsida</taxon>
        <taxon>Araceae</taxon>
        <taxon>Aroideae</taxon>
        <taxon>Colocasieae</taxon>
        <taxon>Colocasia</taxon>
    </lineage>
</organism>
<evidence type="ECO:0000313" key="1">
    <source>
        <dbReference type="EMBL" id="MQL94089.1"/>
    </source>
</evidence>
<dbReference type="EMBL" id="NMUH01001629">
    <property type="protein sequence ID" value="MQL94089.1"/>
    <property type="molecule type" value="Genomic_DNA"/>
</dbReference>
<dbReference type="AlphaFoldDB" id="A0A843VS75"/>
<accession>A0A843VS75</accession>